<dbReference type="Gene3D" id="3.40.50.140">
    <property type="match status" value="1"/>
</dbReference>
<evidence type="ECO:0000256" key="6">
    <source>
        <dbReference type="ARBA" id="ARBA00022833"/>
    </source>
</evidence>
<dbReference type="InterPro" id="IPR010666">
    <property type="entry name" value="Znf_GRF"/>
</dbReference>
<dbReference type="SMART" id="SM00493">
    <property type="entry name" value="TOPRIM"/>
    <property type="match status" value="1"/>
</dbReference>
<dbReference type="STRING" id="1884261.A0A5C3QVK2"/>
<evidence type="ECO:0000256" key="10">
    <source>
        <dbReference type="PROSITE-ProRule" id="PRU01343"/>
    </source>
</evidence>
<feature type="domain" description="GRF-type" evidence="14">
    <location>
        <begin position="786"/>
        <end position="830"/>
    </location>
</feature>
<dbReference type="GO" id="GO:0031422">
    <property type="term" value="C:RecQ family helicase-topoisomerase III complex"/>
    <property type="evidence" value="ECO:0007669"/>
    <property type="project" value="TreeGrafter"/>
</dbReference>
<dbReference type="InterPro" id="IPR013825">
    <property type="entry name" value="Topo_IA_cen_sub2"/>
</dbReference>
<dbReference type="GO" id="GO:0008270">
    <property type="term" value="F:zinc ion binding"/>
    <property type="evidence" value="ECO:0007669"/>
    <property type="project" value="UniProtKB-KW"/>
</dbReference>
<evidence type="ECO:0000256" key="4">
    <source>
        <dbReference type="ARBA" id="ARBA00022723"/>
    </source>
</evidence>
<keyword evidence="7 11" id="KW-0799">Topoisomerase</keyword>
<protein>
    <recommendedName>
        <fullName evidence="3 11">DNA topoisomerase</fullName>
        <ecNumber evidence="3 11">5.6.2.1</ecNumber>
    </recommendedName>
</protein>
<dbReference type="GO" id="GO:0006310">
    <property type="term" value="P:DNA recombination"/>
    <property type="evidence" value="ECO:0007669"/>
    <property type="project" value="TreeGrafter"/>
</dbReference>
<comment type="catalytic activity">
    <reaction evidence="1 11">
        <text>ATP-independent breakage of single-stranded DNA, followed by passage and rejoining.</text>
        <dbReference type="EC" id="5.6.2.1"/>
    </reaction>
</comment>
<feature type="domain" description="Topo IA-type catalytic" evidence="15">
    <location>
        <begin position="159"/>
        <end position="591"/>
    </location>
</feature>
<evidence type="ECO:0000313" key="16">
    <source>
        <dbReference type="EMBL" id="TFL04541.1"/>
    </source>
</evidence>
<dbReference type="FunFam" id="1.10.290.10:FF:000001">
    <property type="entry name" value="DNA topoisomerase"/>
    <property type="match status" value="1"/>
</dbReference>
<dbReference type="SMART" id="SM00437">
    <property type="entry name" value="TOP1Ac"/>
    <property type="match status" value="1"/>
</dbReference>
<proteinExistence type="inferred from homology"/>
<dbReference type="InterPro" id="IPR013826">
    <property type="entry name" value="Topo_IA_cen_sub3"/>
</dbReference>
<evidence type="ECO:0000256" key="3">
    <source>
        <dbReference type="ARBA" id="ARBA00012891"/>
    </source>
</evidence>
<dbReference type="PROSITE" id="PS51999">
    <property type="entry name" value="ZF_GRF"/>
    <property type="match status" value="1"/>
</dbReference>
<evidence type="ECO:0000256" key="8">
    <source>
        <dbReference type="ARBA" id="ARBA00023125"/>
    </source>
</evidence>
<dbReference type="PANTHER" id="PTHR11390:SF21">
    <property type="entry name" value="DNA TOPOISOMERASE 3-ALPHA"/>
    <property type="match status" value="1"/>
</dbReference>
<dbReference type="PROSITE" id="PS00396">
    <property type="entry name" value="TOPO_IA_1"/>
    <property type="match status" value="1"/>
</dbReference>
<dbReference type="InterPro" id="IPR023406">
    <property type="entry name" value="Topo_IA_AS"/>
</dbReference>
<dbReference type="EMBL" id="ML178818">
    <property type="protein sequence ID" value="TFL04541.1"/>
    <property type="molecule type" value="Genomic_DNA"/>
</dbReference>
<dbReference type="SMART" id="SM00436">
    <property type="entry name" value="TOP1Bc"/>
    <property type="match status" value="1"/>
</dbReference>
<name>A0A5C3QVK2_9AGAR</name>
<keyword evidence="17" id="KW-1185">Reference proteome</keyword>
<comment type="function">
    <text evidence="11">Introduces a single-strand break via transesterification at a target site in duplex DNA. Releases the supercoiling and torsional tension of DNA introduced during the DNA replication and transcription by transiently cleaving and rejoining one strand of the DNA duplex. The scissile phosphodiester is attacked by the catalytic tyrosine of the enzyme, resulting in the formation of a DNA-(5'-phosphotyrosyl)-enzyme intermediate and the expulsion of a 3'-OH DNA strand.</text>
</comment>
<feature type="region of interest" description="Disordered" evidence="12">
    <location>
        <begin position="618"/>
        <end position="684"/>
    </location>
</feature>
<dbReference type="AlphaFoldDB" id="A0A5C3QVK2"/>
<organism evidence="16 17">
    <name type="scientific">Pterulicium gracile</name>
    <dbReference type="NCBI Taxonomy" id="1884261"/>
    <lineage>
        <taxon>Eukaryota</taxon>
        <taxon>Fungi</taxon>
        <taxon>Dikarya</taxon>
        <taxon>Basidiomycota</taxon>
        <taxon>Agaricomycotina</taxon>
        <taxon>Agaricomycetes</taxon>
        <taxon>Agaricomycetidae</taxon>
        <taxon>Agaricales</taxon>
        <taxon>Pleurotineae</taxon>
        <taxon>Pterulaceae</taxon>
        <taxon>Pterulicium</taxon>
    </lineage>
</organism>
<evidence type="ECO:0000256" key="12">
    <source>
        <dbReference type="SAM" id="MobiDB-lite"/>
    </source>
</evidence>
<dbReference type="PRINTS" id="PR00417">
    <property type="entry name" value="PRTPISMRASEI"/>
</dbReference>
<keyword evidence="6" id="KW-0862">Zinc</keyword>
<dbReference type="GO" id="GO:0003917">
    <property type="term" value="F:DNA topoisomerase type I (single strand cut, ATP-independent) activity"/>
    <property type="evidence" value="ECO:0007669"/>
    <property type="project" value="UniProtKB-EC"/>
</dbReference>
<feature type="compositionally biased region" description="Gly residues" evidence="12">
    <location>
        <begin position="666"/>
        <end position="680"/>
    </location>
</feature>
<dbReference type="PANTHER" id="PTHR11390">
    <property type="entry name" value="PROKARYOTIC DNA TOPOISOMERASE"/>
    <property type="match status" value="1"/>
</dbReference>
<dbReference type="PROSITE" id="PS52039">
    <property type="entry name" value="TOPO_IA_2"/>
    <property type="match status" value="1"/>
</dbReference>
<keyword evidence="5 10" id="KW-0863">Zinc-finger</keyword>
<dbReference type="GO" id="GO:0005634">
    <property type="term" value="C:nucleus"/>
    <property type="evidence" value="ECO:0007669"/>
    <property type="project" value="TreeGrafter"/>
</dbReference>
<dbReference type="InterPro" id="IPR013497">
    <property type="entry name" value="Topo_IA_cen"/>
</dbReference>
<dbReference type="SUPFAM" id="SSF56712">
    <property type="entry name" value="Prokaryotic type I DNA topoisomerase"/>
    <property type="match status" value="1"/>
</dbReference>
<keyword evidence="9 11" id="KW-0413">Isomerase</keyword>
<dbReference type="GO" id="GO:0003677">
    <property type="term" value="F:DNA binding"/>
    <property type="evidence" value="ECO:0007669"/>
    <property type="project" value="UniProtKB-KW"/>
</dbReference>
<dbReference type="Pfam" id="PF01751">
    <property type="entry name" value="Toprim"/>
    <property type="match status" value="1"/>
</dbReference>
<reference evidence="16 17" key="1">
    <citation type="journal article" date="2019" name="Nat. Ecol. Evol.">
        <title>Megaphylogeny resolves global patterns of mushroom evolution.</title>
        <authorList>
            <person name="Varga T."/>
            <person name="Krizsan K."/>
            <person name="Foldi C."/>
            <person name="Dima B."/>
            <person name="Sanchez-Garcia M."/>
            <person name="Sanchez-Ramirez S."/>
            <person name="Szollosi G.J."/>
            <person name="Szarkandi J.G."/>
            <person name="Papp V."/>
            <person name="Albert L."/>
            <person name="Andreopoulos W."/>
            <person name="Angelini C."/>
            <person name="Antonin V."/>
            <person name="Barry K.W."/>
            <person name="Bougher N.L."/>
            <person name="Buchanan P."/>
            <person name="Buyck B."/>
            <person name="Bense V."/>
            <person name="Catcheside P."/>
            <person name="Chovatia M."/>
            <person name="Cooper J."/>
            <person name="Damon W."/>
            <person name="Desjardin D."/>
            <person name="Finy P."/>
            <person name="Geml J."/>
            <person name="Haridas S."/>
            <person name="Hughes K."/>
            <person name="Justo A."/>
            <person name="Karasinski D."/>
            <person name="Kautmanova I."/>
            <person name="Kiss B."/>
            <person name="Kocsube S."/>
            <person name="Kotiranta H."/>
            <person name="LaButti K.M."/>
            <person name="Lechner B.E."/>
            <person name="Liimatainen K."/>
            <person name="Lipzen A."/>
            <person name="Lukacs Z."/>
            <person name="Mihaltcheva S."/>
            <person name="Morgado L.N."/>
            <person name="Niskanen T."/>
            <person name="Noordeloos M.E."/>
            <person name="Ohm R.A."/>
            <person name="Ortiz-Santana B."/>
            <person name="Ovrebo C."/>
            <person name="Racz N."/>
            <person name="Riley R."/>
            <person name="Savchenko A."/>
            <person name="Shiryaev A."/>
            <person name="Soop K."/>
            <person name="Spirin V."/>
            <person name="Szebenyi C."/>
            <person name="Tomsovsky M."/>
            <person name="Tulloss R.E."/>
            <person name="Uehling J."/>
            <person name="Grigoriev I.V."/>
            <person name="Vagvolgyi C."/>
            <person name="Papp T."/>
            <person name="Martin F.M."/>
            <person name="Miettinen O."/>
            <person name="Hibbett D.S."/>
            <person name="Nagy L.G."/>
        </authorList>
    </citation>
    <scope>NUCLEOTIDE SEQUENCE [LARGE SCALE GENOMIC DNA]</scope>
    <source>
        <strain evidence="16 17">CBS 309.79</strain>
    </source>
</reference>
<evidence type="ECO:0000259" key="14">
    <source>
        <dbReference type="PROSITE" id="PS51999"/>
    </source>
</evidence>
<keyword evidence="4" id="KW-0479">Metal-binding</keyword>
<keyword evidence="8 11" id="KW-0238">DNA-binding</keyword>
<dbReference type="FunFam" id="3.40.50.140:FF:000005">
    <property type="entry name" value="DNA topoisomerase"/>
    <property type="match status" value="1"/>
</dbReference>
<dbReference type="InterPro" id="IPR003602">
    <property type="entry name" value="Topo_IA_DNA-bd_dom"/>
</dbReference>
<gene>
    <name evidence="16" type="ORF">BDV98DRAFT_502330</name>
</gene>
<dbReference type="Gene3D" id="1.10.290.10">
    <property type="entry name" value="Topoisomerase I, domain 4"/>
    <property type="match status" value="1"/>
</dbReference>
<dbReference type="InterPro" id="IPR013824">
    <property type="entry name" value="Topo_IA_cen_sub1"/>
</dbReference>
<dbReference type="OrthoDB" id="430051at2759"/>
<dbReference type="InterPro" id="IPR003601">
    <property type="entry name" value="Topo_IA_2"/>
</dbReference>
<evidence type="ECO:0000256" key="2">
    <source>
        <dbReference type="ARBA" id="ARBA00009446"/>
    </source>
</evidence>
<dbReference type="InterPro" id="IPR006171">
    <property type="entry name" value="TOPRIM_dom"/>
</dbReference>
<sequence length="861" mass="93177">MRILAVAEKPSIAKSITEILSGGQFEASNAGRIRNYEFDYPQTRAQFIVTAVAGHVKEHDFDGDFGWKSCEPFALFDARVKSYVPDKNRQLENNLKHLARRADRLMIWTDCDREGEHIGMEIVDIVRTVKRNIPVDRARFSAIIPQQIHNAAQHPVPLNQAQADAVEARTILDLKIGAAFTRMQTLNLQARFGQIAEGQKVISYGPCQFPTLGFVVAQYNRVKAFIPEPFWYIHLALSNPEDPQAETAFTWKRGHLFDYDTALVLYEQVLGDDQRPEATVLSSTMKPTKKWKPLPLTTVELQKAASRLLRIAPKKALDIAERLYQQGFLSYPRTETDQFDPEFDFMTLIQKQKADGGYGAFAAMLEQGGFQRPRNGRNNDKAHPPIHPTAHVANLGGDDKKVYDYIARRFLACCSQDAQGKQTTVEVECGGEEFEATGLIVLARNYLDVYPFDKWNGNHLPDFPPGAKFLPSTCELKEGSTTKPHLLTEADLVTLMDKNGIGTDATIAQHIATIVDRQYVEERVDGLTKYLIPSSLGVGLVEGYDEIGFEKSLSKPYLRRDTERSLVQICDGAKTKNELLTEATDQYKEMFMLARGEFGRVMAVSAFLVQHNMNPRGGGGGGGGGARGAGRGGGGGGGRGGGGGGGRGGGNGRRGGRGDDNDDDGGAFGGGGGGGGGSAAAGGATTNTAAAKSAAAARRAATIAQAQQSMASSVGTPKPRPGDVLCTCGVGAAVGNSDQLQAPFWKCAQSICNYFCWVSSPSSIGPSSIPAKRPYDAVHGGPPRKCRCMKDATQRTSGANAKPENVGRKFWKCAGNEGSPCDFFEWDDQPPNVDQAGPSNANSGECFNVRFVVMFCYGGRS</sequence>
<dbReference type="Pfam" id="PF01131">
    <property type="entry name" value="Topoisom_bac"/>
    <property type="match status" value="1"/>
</dbReference>
<dbReference type="EC" id="5.6.2.1" evidence="3 11"/>
<dbReference type="CDD" id="cd00186">
    <property type="entry name" value="TOP1Ac"/>
    <property type="match status" value="1"/>
</dbReference>
<dbReference type="Gene3D" id="1.10.460.10">
    <property type="entry name" value="Topoisomerase I, domain 2"/>
    <property type="match status" value="1"/>
</dbReference>
<dbReference type="InterPro" id="IPR000380">
    <property type="entry name" value="Topo_IA"/>
</dbReference>
<dbReference type="Gene3D" id="2.70.20.10">
    <property type="entry name" value="Topoisomerase I, domain 3"/>
    <property type="match status" value="1"/>
</dbReference>
<dbReference type="InterPro" id="IPR023405">
    <property type="entry name" value="Topo_IA_core_domain"/>
</dbReference>
<feature type="compositionally biased region" description="Gly residues" evidence="12">
    <location>
        <begin position="618"/>
        <end position="653"/>
    </location>
</feature>
<feature type="domain" description="Toprim" evidence="13">
    <location>
        <begin position="2"/>
        <end position="145"/>
    </location>
</feature>
<evidence type="ECO:0000259" key="15">
    <source>
        <dbReference type="PROSITE" id="PS52039"/>
    </source>
</evidence>
<dbReference type="Proteomes" id="UP000305067">
    <property type="component" value="Unassembled WGS sequence"/>
</dbReference>
<evidence type="ECO:0000256" key="5">
    <source>
        <dbReference type="ARBA" id="ARBA00022771"/>
    </source>
</evidence>
<evidence type="ECO:0000256" key="1">
    <source>
        <dbReference type="ARBA" id="ARBA00000213"/>
    </source>
</evidence>
<evidence type="ECO:0000256" key="11">
    <source>
        <dbReference type="RuleBase" id="RU362092"/>
    </source>
</evidence>
<dbReference type="Pfam" id="PF06839">
    <property type="entry name" value="Zn_ribbon_GRF"/>
    <property type="match status" value="1"/>
</dbReference>
<dbReference type="InterPro" id="IPR034144">
    <property type="entry name" value="TOPRIM_TopoIII"/>
</dbReference>
<evidence type="ECO:0000313" key="17">
    <source>
        <dbReference type="Proteomes" id="UP000305067"/>
    </source>
</evidence>
<dbReference type="GO" id="GO:0006265">
    <property type="term" value="P:DNA topological change"/>
    <property type="evidence" value="ECO:0007669"/>
    <property type="project" value="InterPro"/>
</dbReference>
<dbReference type="CDD" id="cd03362">
    <property type="entry name" value="TOPRIM_TopoIA_TopoIII"/>
    <property type="match status" value="1"/>
</dbReference>
<evidence type="ECO:0000259" key="13">
    <source>
        <dbReference type="PROSITE" id="PS50880"/>
    </source>
</evidence>
<comment type="similarity">
    <text evidence="2 11">Belongs to the type IA topoisomerase family.</text>
</comment>
<evidence type="ECO:0000256" key="7">
    <source>
        <dbReference type="ARBA" id="ARBA00023029"/>
    </source>
</evidence>
<dbReference type="PROSITE" id="PS50880">
    <property type="entry name" value="TOPRIM"/>
    <property type="match status" value="1"/>
</dbReference>
<accession>A0A5C3QVK2</accession>
<dbReference type="GO" id="GO:0006281">
    <property type="term" value="P:DNA repair"/>
    <property type="evidence" value="ECO:0007669"/>
    <property type="project" value="TreeGrafter"/>
</dbReference>
<evidence type="ECO:0000256" key="9">
    <source>
        <dbReference type="ARBA" id="ARBA00023235"/>
    </source>
</evidence>